<organism evidence="7 8">
    <name type="scientific">Paradesertivirga mongoliensis</name>
    <dbReference type="NCBI Taxonomy" id="2100740"/>
    <lineage>
        <taxon>Bacteria</taxon>
        <taxon>Pseudomonadati</taxon>
        <taxon>Bacteroidota</taxon>
        <taxon>Sphingobacteriia</taxon>
        <taxon>Sphingobacteriales</taxon>
        <taxon>Sphingobacteriaceae</taxon>
        <taxon>Paradesertivirga</taxon>
    </lineage>
</organism>
<dbReference type="Pfam" id="PF19081">
    <property type="entry name" value="Ig_7"/>
    <property type="match status" value="1"/>
</dbReference>
<dbReference type="SUPFAM" id="SSF49299">
    <property type="entry name" value="PKD domain"/>
    <property type="match status" value="3"/>
</dbReference>
<dbReference type="SMART" id="SM00089">
    <property type="entry name" value="PKD"/>
    <property type="match status" value="5"/>
</dbReference>
<gene>
    <name evidence="7" type="ORF">ACFSJU_12075</name>
</gene>
<dbReference type="Proteomes" id="UP001597387">
    <property type="component" value="Unassembled WGS sequence"/>
</dbReference>
<keyword evidence="1 4" id="KW-0732">Signal</keyword>
<dbReference type="SMART" id="SM00429">
    <property type="entry name" value="IPT"/>
    <property type="match status" value="1"/>
</dbReference>
<dbReference type="RefSeq" id="WP_255901363.1">
    <property type="nucleotide sequence ID" value="NZ_JAFMZO010000002.1"/>
</dbReference>
<dbReference type="InterPro" id="IPR044023">
    <property type="entry name" value="Ig_7"/>
</dbReference>
<dbReference type="PANTHER" id="PTHR46580">
    <property type="entry name" value="SENSOR KINASE-RELATED"/>
    <property type="match status" value="1"/>
</dbReference>
<evidence type="ECO:0000313" key="7">
    <source>
        <dbReference type="EMBL" id="MFD2163133.1"/>
    </source>
</evidence>
<dbReference type="InterPro" id="IPR028994">
    <property type="entry name" value="Integrin_alpha_N"/>
</dbReference>
<dbReference type="Gene3D" id="2.130.10.130">
    <property type="entry name" value="Integrin alpha, N-terminal"/>
    <property type="match status" value="2"/>
</dbReference>
<dbReference type="Pfam" id="PF13517">
    <property type="entry name" value="FG-GAP_3"/>
    <property type="match status" value="3"/>
</dbReference>
<dbReference type="InterPro" id="IPR013517">
    <property type="entry name" value="FG-GAP"/>
</dbReference>
<dbReference type="InterPro" id="IPR013783">
    <property type="entry name" value="Ig-like_fold"/>
</dbReference>
<evidence type="ECO:0000256" key="4">
    <source>
        <dbReference type="SAM" id="SignalP"/>
    </source>
</evidence>
<dbReference type="InterPro" id="IPR022409">
    <property type="entry name" value="PKD/Chitinase_dom"/>
</dbReference>
<keyword evidence="8" id="KW-1185">Reference proteome</keyword>
<dbReference type="InterPro" id="IPR002909">
    <property type="entry name" value="IPT_dom"/>
</dbReference>
<evidence type="ECO:0000259" key="5">
    <source>
        <dbReference type="PROSITE" id="PS50093"/>
    </source>
</evidence>
<reference evidence="8" key="1">
    <citation type="journal article" date="2019" name="Int. J. Syst. Evol. Microbiol.">
        <title>The Global Catalogue of Microorganisms (GCM) 10K type strain sequencing project: providing services to taxonomists for standard genome sequencing and annotation.</title>
        <authorList>
            <consortium name="The Broad Institute Genomics Platform"/>
            <consortium name="The Broad Institute Genome Sequencing Center for Infectious Disease"/>
            <person name="Wu L."/>
            <person name="Ma J."/>
        </authorList>
    </citation>
    <scope>NUCLEOTIDE SEQUENCE [LARGE SCALE GENOMIC DNA]</scope>
    <source>
        <strain evidence="8">KCTC 42217</strain>
    </source>
</reference>
<feature type="domain" description="PKD" evidence="5">
    <location>
        <begin position="157"/>
        <end position="227"/>
    </location>
</feature>
<protein>
    <submittedName>
        <fullName evidence="7">FG-GAP-like repeat-containing protein</fullName>
    </submittedName>
</protein>
<dbReference type="Pfam" id="PF01833">
    <property type="entry name" value="TIG"/>
    <property type="match status" value="1"/>
</dbReference>
<feature type="domain" description="PKD" evidence="5">
    <location>
        <begin position="250"/>
        <end position="330"/>
    </location>
</feature>
<dbReference type="PANTHER" id="PTHR46580:SF2">
    <property type="entry name" value="MAM DOMAIN-CONTAINING PROTEIN"/>
    <property type="match status" value="1"/>
</dbReference>
<dbReference type="InterPro" id="IPR000601">
    <property type="entry name" value="PKD_dom"/>
</dbReference>
<dbReference type="SMART" id="SM00191">
    <property type="entry name" value="Int_alpha"/>
    <property type="match status" value="5"/>
</dbReference>
<feature type="domain" description="Ig-like" evidence="6">
    <location>
        <begin position="1020"/>
        <end position="1096"/>
    </location>
</feature>
<dbReference type="CDD" id="cd00146">
    <property type="entry name" value="PKD"/>
    <property type="match status" value="2"/>
</dbReference>
<dbReference type="Gene3D" id="2.60.40.4070">
    <property type="match status" value="1"/>
</dbReference>
<dbReference type="NCBIfam" id="TIGR04183">
    <property type="entry name" value="Por_Secre_tail"/>
    <property type="match status" value="1"/>
</dbReference>
<evidence type="ECO:0000256" key="3">
    <source>
        <dbReference type="ARBA" id="ARBA00023180"/>
    </source>
</evidence>
<dbReference type="InterPro" id="IPR026444">
    <property type="entry name" value="Secre_tail"/>
</dbReference>
<dbReference type="InterPro" id="IPR007110">
    <property type="entry name" value="Ig-like_dom"/>
</dbReference>
<keyword evidence="2" id="KW-0677">Repeat</keyword>
<feature type="signal peptide" evidence="4">
    <location>
        <begin position="1"/>
        <end position="25"/>
    </location>
</feature>
<dbReference type="Gene3D" id="2.60.40.10">
    <property type="entry name" value="Immunoglobulins"/>
    <property type="match status" value="5"/>
</dbReference>
<comment type="caution">
    <text evidence="7">The sequence shown here is derived from an EMBL/GenBank/DDBJ whole genome shotgun (WGS) entry which is preliminary data.</text>
</comment>
<evidence type="ECO:0000259" key="6">
    <source>
        <dbReference type="PROSITE" id="PS50835"/>
    </source>
</evidence>
<evidence type="ECO:0000256" key="2">
    <source>
        <dbReference type="ARBA" id="ARBA00022737"/>
    </source>
</evidence>
<name>A0ABW4ZM21_9SPHI</name>
<dbReference type="PROSITE" id="PS50093">
    <property type="entry name" value="PKD"/>
    <property type="match status" value="2"/>
</dbReference>
<dbReference type="EMBL" id="JBHUHZ010000002">
    <property type="protein sequence ID" value="MFD2163133.1"/>
    <property type="molecule type" value="Genomic_DNA"/>
</dbReference>
<proteinExistence type="predicted"/>
<dbReference type="InterPro" id="IPR013519">
    <property type="entry name" value="Int_alpha_beta-p"/>
</dbReference>
<evidence type="ECO:0000256" key="1">
    <source>
        <dbReference type="ARBA" id="ARBA00022729"/>
    </source>
</evidence>
<feature type="chain" id="PRO_5045419266" evidence="4">
    <location>
        <begin position="26"/>
        <end position="1354"/>
    </location>
</feature>
<dbReference type="Pfam" id="PF22352">
    <property type="entry name" value="K319L-like_PKD"/>
    <property type="match status" value="1"/>
</dbReference>
<dbReference type="SUPFAM" id="SSF69318">
    <property type="entry name" value="Integrin alpha N-terminal domain"/>
    <property type="match status" value="2"/>
</dbReference>
<dbReference type="PROSITE" id="PS50835">
    <property type="entry name" value="IG_LIKE"/>
    <property type="match status" value="1"/>
</dbReference>
<accession>A0ABW4ZM21</accession>
<sequence length="1354" mass="142060">MTRLIRLFPRIFALIICLLSVSASKGQFGLDEKLNANFEINGAAPIGDKYTLAKGTPYQMIDKTVNLCGEFFYTWSVSPNYPTTAYSISDPTVYEPTITFNAPGTYMLTLLVDAKGGPGYHCAPAWHEKTVKIVIPDAPSAMFSMNGQMDYINISKGQTVVFKDLSLNNPTSWQWNVSGPSGWSIVSGSLNSKDMAVSFPEGGGYGISLTATGAAGSSTYGSTVNVQNAGPISRFTANGSTADSIFIQPNQTVSFLDQSTGNPTNWFWNVLHRPTVNNGQIYVSGDPYSRNPQVKFPVPGIYSVTLYASNSAGGNVRQVLVFVEPPPPGVQDVKLCKDKPASPLTAIKSAIPGTLRWYTSPEFGSWSYQAPVPSTSQTGTTDYYVSEIVFMNLESKRAKITVTVGNPPSAPLVSSSRTYCQGAGAPRLTATGTNLLWYTQPGPGFAPLPEAPVPSTAVAGTMTYYVSQTNENGCESPKASITVTVTPSSPNPIVTPVINYDLNASTTPLQAIGSNLLWYTSDTARVGSVTAPTPNSSVPGVTYYYVTQSVPGRCQSPKAIITVRVNVPVVLYHPVINSFSPMSASVGTNVVISGTNFSSKTDSNIVFFGATKAQVINASSTSLTVRVPAGTTYAPVTVINAGPGFIGSSRDYFLPTFSPAKDSITTSDMDYALNFDAGIGPYAVTIGDIDGDGRPDLVTPSQQGSFSVLLNSSTPGNIAFSARREFATGGNSRSVAIGDLDGDGKQDVAIANYGSPGMVAVFRNTGGPGNISFAPAVNFHTGPGTAFVTISDINKDGKQDLVTANQNNHTVSILPNVGTPGHIYFAPRTDLPTGLGPRSVAVADLDGDGKPDIVTANSVNSVSVLRNNSRVDSIAFQPKIDHVTSAGNFTVMPGDIDGDGKPDLVVSSVSTFVSVLKNFSSTGNIVFSNSTFPAAGRGIAIGDINGDGKPDLATSGGFNTISVLQKDTATRYISFAPRVNFQGDRQPLSMAIGDIDGDGKPDLVAANLASNTISILRNNPQYSLPPVARITPSGPVKFCASESVTLSADSAYSYQWYLNGSAIPGSTSKTLLVYQSGAYTLSVTNSSGQSDTSAVTVVSVEALPVPSIAVSRTDNTFTGLDSTTIALGYGAQSLILTASTANGGVNNYLWTAGSENPDQTVLSSTTVNNPVFTPALAGIYTFTVAVTNENGCTATTTVSLTVLAASTSKNPDQIALCIDGKQKTVNKHAVPAQLKKGGSLGACLLQKSNKVMFSAQGGPDLVIPAAKTSSLEIYPNPFSDKTTVDFNIGEPNQNVALDIYNSLGIKVKTLYRGTVEAGKVYSFSVSGLNLPAGNYLFRLATNAKVLNVKGIKVN</sequence>
<dbReference type="Pfam" id="PF00801">
    <property type="entry name" value="PKD"/>
    <property type="match status" value="1"/>
</dbReference>
<dbReference type="CDD" id="cd00102">
    <property type="entry name" value="IPT"/>
    <property type="match status" value="1"/>
</dbReference>
<dbReference type="InterPro" id="IPR035986">
    <property type="entry name" value="PKD_dom_sf"/>
</dbReference>
<evidence type="ECO:0000313" key="8">
    <source>
        <dbReference type="Proteomes" id="UP001597387"/>
    </source>
</evidence>
<keyword evidence="3" id="KW-0325">Glycoprotein</keyword>
<dbReference type="Pfam" id="PF18962">
    <property type="entry name" value="Por_Secre_tail"/>
    <property type="match status" value="1"/>
</dbReference>